<dbReference type="GO" id="GO:0005634">
    <property type="term" value="C:nucleus"/>
    <property type="evidence" value="ECO:0007669"/>
    <property type="project" value="TreeGrafter"/>
</dbReference>
<dbReference type="STRING" id="3068.D8UCP5"/>
<evidence type="ECO:0000256" key="3">
    <source>
        <dbReference type="ARBA" id="ARBA00022614"/>
    </source>
</evidence>
<feature type="compositionally biased region" description="Pro residues" evidence="5">
    <location>
        <begin position="2005"/>
        <end position="2014"/>
    </location>
</feature>
<feature type="region of interest" description="Disordered" evidence="5">
    <location>
        <begin position="2049"/>
        <end position="2195"/>
    </location>
</feature>
<dbReference type="Proteomes" id="UP000001058">
    <property type="component" value="Unassembled WGS sequence"/>
</dbReference>
<dbReference type="PANTHER" id="PTHR24113:SF12">
    <property type="entry name" value="RAN GTPASE-ACTIVATING PROTEIN 1"/>
    <property type="match status" value="1"/>
</dbReference>
<feature type="compositionally biased region" description="Pro residues" evidence="5">
    <location>
        <begin position="1829"/>
        <end position="1842"/>
    </location>
</feature>
<evidence type="ECO:0000256" key="2">
    <source>
        <dbReference type="ARBA" id="ARBA00022468"/>
    </source>
</evidence>
<evidence type="ECO:0000313" key="7">
    <source>
        <dbReference type="Proteomes" id="UP000001058"/>
    </source>
</evidence>
<feature type="compositionally biased region" description="Basic and acidic residues" evidence="5">
    <location>
        <begin position="1952"/>
        <end position="1976"/>
    </location>
</feature>
<evidence type="ECO:0000256" key="5">
    <source>
        <dbReference type="SAM" id="MobiDB-lite"/>
    </source>
</evidence>
<evidence type="ECO:0000256" key="1">
    <source>
        <dbReference type="ARBA" id="ARBA00004430"/>
    </source>
</evidence>
<keyword evidence="7" id="KW-1185">Reference proteome</keyword>
<feature type="region of interest" description="Disordered" evidence="5">
    <location>
        <begin position="1756"/>
        <end position="1800"/>
    </location>
</feature>
<dbReference type="GO" id="GO:0006913">
    <property type="term" value="P:nucleocytoplasmic transport"/>
    <property type="evidence" value="ECO:0007669"/>
    <property type="project" value="TreeGrafter"/>
</dbReference>
<feature type="compositionally biased region" description="Pro residues" evidence="5">
    <location>
        <begin position="1524"/>
        <end position="1537"/>
    </location>
</feature>
<dbReference type="InterPro" id="IPR027038">
    <property type="entry name" value="RanGap"/>
</dbReference>
<accession>D8UCP5</accession>
<feature type="compositionally biased region" description="Low complexity" evidence="5">
    <location>
        <begin position="1757"/>
        <end position="1779"/>
    </location>
</feature>
<dbReference type="GO" id="GO:0005829">
    <property type="term" value="C:cytosol"/>
    <property type="evidence" value="ECO:0007669"/>
    <property type="project" value="TreeGrafter"/>
</dbReference>
<dbReference type="GO" id="GO:0005930">
    <property type="term" value="C:axoneme"/>
    <property type="evidence" value="ECO:0007669"/>
    <property type="project" value="UniProtKB-SubCell"/>
</dbReference>
<name>D8UCP5_VOLCA</name>
<dbReference type="eggNOG" id="ENOG502QTV0">
    <property type="taxonomic scope" value="Eukaryota"/>
</dbReference>
<dbReference type="Gene3D" id="3.80.10.10">
    <property type="entry name" value="Ribonuclease Inhibitor"/>
    <property type="match status" value="4"/>
</dbReference>
<dbReference type="InterPro" id="IPR001611">
    <property type="entry name" value="Leu-rich_rpt"/>
</dbReference>
<organism evidence="7">
    <name type="scientific">Volvox carteri f. nagariensis</name>
    <dbReference type="NCBI Taxonomy" id="3068"/>
    <lineage>
        <taxon>Eukaryota</taxon>
        <taxon>Viridiplantae</taxon>
        <taxon>Chlorophyta</taxon>
        <taxon>core chlorophytes</taxon>
        <taxon>Chlorophyceae</taxon>
        <taxon>CS clade</taxon>
        <taxon>Chlamydomonadales</taxon>
        <taxon>Volvocaceae</taxon>
        <taxon>Volvox</taxon>
    </lineage>
</organism>
<dbReference type="GO" id="GO:0031267">
    <property type="term" value="F:small GTPase binding"/>
    <property type="evidence" value="ECO:0007669"/>
    <property type="project" value="TreeGrafter"/>
</dbReference>
<dbReference type="KEGG" id="vcn:VOLCADRAFT_97411"/>
<feature type="compositionally biased region" description="Basic and acidic residues" evidence="5">
    <location>
        <begin position="1862"/>
        <end position="1872"/>
    </location>
</feature>
<dbReference type="InterPro" id="IPR032675">
    <property type="entry name" value="LRR_dom_sf"/>
</dbReference>
<comment type="subcellular location">
    <subcellularLocation>
        <location evidence="1">Cytoplasm</location>
        <location evidence="1">Cytoskeleton</location>
        <location evidence="1">Cilium axoneme</location>
    </subcellularLocation>
</comment>
<feature type="region of interest" description="Disordered" evidence="5">
    <location>
        <begin position="229"/>
        <end position="262"/>
    </location>
</feature>
<evidence type="ECO:0000256" key="4">
    <source>
        <dbReference type="ARBA" id="ARBA00022737"/>
    </source>
</evidence>
<dbReference type="Pfam" id="PF13516">
    <property type="entry name" value="LRR_6"/>
    <property type="match status" value="1"/>
</dbReference>
<feature type="compositionally biased region" description="Low complexity" evidence="5">
    <location>
        <begin position="1491"/>
        <end position="1502"/>
    </location>
</feature>
<feature type="compositionally biased region" description="Acidic residues" evidence="5">
    <location>
        <begin position="2065"/>
        <end position="2085"/>
    </location>
</feature>
<keyword evidence="2" id="KW-0343">GTPase activation</keyword>
<dbReference type="RefSeq" id="XP_002956384.1">
    <property type="nucleotide sequence ID" value="XM_002956338.1"/>
</dbReference>
<reference evidence="6 7" key="1">
    <citation type="journal article" date="2010" name="Science">
        <title>Genomic analysis of organismal complexity in the multicellular green alga Volvox carteri.</title>
        <authorList>
            <person name="Prochnik S.E."/>
            <person name="Umen J."/>
            <person name="Nedelcu A.M."/>
            <person name="Hallmann A."/>
            <person name="Miller S.M."/>
            <person name="Nishii I."/>
            <person name="Ferris P."/>
            <person name="Kuo A."/>
            <person name="Mitros T."/>
            <person name="Fritz-Laylin L.K."/>
            <person name="Hellsten U."/>
            <person name="Chapman J."/>
            <person name="Simakov O."/>
            <person name="Rensing S.A."/>
            <person name="Terry A."/>
            <person name="Pangilinan J."/>
            <person name="Kapitonov V."/>
            <person name="Jurka J."/>
            <person name="Salamov A."/>
            <person name="Shapiro H."/>
            <person name="Schmutz J."/>
            <person name="Grimwood J."/>
            <person name="Lindquist E."/>
            <person name="Lucas S."/>
            <person name="Grigoriev I.V."/>
            <person name="Schmitt R."/>
            <person name="Kirk D."/>
            <person name="Rokhsar D.S."/>
        </authorList>
    </citation>
    <scope>NUCLEOTIDE SEQUENCE [LARGE SCALE GENOMIC DNA]</scope>
    <source>
        <strain evidence="7">f. Nagariensis / Eve</strain>
    </source>
</reference>
<dbReference type="GO" id="GO:0048471">
    <property type="term" value="C:perinuclear region of cytoplasm"/>
    <property type="evidence" value="ECO:0007669"/>
    <property type="project" value="TreeGrafter"/>
</dbReference>
<feature type="region of interest" description="Disordered" evidence="5">
    <location>
        <begin position="1827"/>
        <end position="1846"/>
    </location>
</feature>
<feature type="region of interest" description="Disordered" evidence="5">
    <location>
        <begin position="1"/>
        <end position="57"/>
    </location>
</feature>
<evidence type="ECO:0000313" key="6">
    <source>
        <dbReference type="EMBL" id="EFJ42528.1"/>
    </source>
</evidence>
<sequence length="2195" mass="222258">MAEEDILHERAPSLTGDDARHTLDAAADEQLQEPATLYTQHELPKKEESEPPRRPAFLSCKWPEGTDWCVALAGELTAMGLPVVNDAKHRSKLHDVEALIRDSCCVVMLVTPGFYHALANKPPGNRALKEIKFALQYGKPLLAAVHASYCGQNPLPSLLAARDLTLDSVGEHAWTFAELNRVARAHPIWVFKGGDGFDGYQREIIRQVTMLGLTAAAATAAAAARVSEDVENPAEGDGVAGSGASSTGGVKGRSPISSESEEKRLREVLRVAGLAKRLPSLQEGHIHSLQGLEKALRRGRLGNKPYNWHDNWIQRVTQGLAPLLVPLMAQEEPREFDRDGKPRPRRGALPLTTVLDLAGQGPVLVGPRGAAAVAAMIRDVCGAHAAAARRQQQFQQQLQQQHYQQQLLRGQLQSPRRRHQPPLYGTATTILKLTYVDVSDCALGTGGAVDLLAAITACPSITTLLLGGNGIDDDLTKEFEVIVRRASSSAAAASGVDGVAGALTGLRTLGLDRNTLTDVGAAATIAVLHDYKVGVTALDLSGNVGLGTATVAALVRSLRASGPQRLIHVGLAGTQLDEAALLAVLPVLLSQQRHGDGTAAVASSGCSTAVAEELDLTGNTVDSEVLAALATAAKQPGWGGGPRVLNLSGAVLRAPPPSRRHTVSTAEPSTSPPYSHYVHGGGNVASLAAALLHSHNLEELRLAWSGLNGVGLRMLISVLNSGGGGGGKPTGSVQQPLANLTVLDLTGNKLGPEGAALLGAVVPGSLPSLRHLVLDECGFGGKELGLLAGVLDVAPWVVQALQVALSRILNEDAMGAVHGSWTERLDDDALAAADRPRPSTAVGAAAAATAGTALEGLLRTWLAMDAASAAAEVKRLMLPPGAAAAAAAAFSSPHSLAARKAAAAVAGNSGPSRLAGLGCLMVHPVVQPVLEALRQLWDAVQSEAAAAPPEEGRPKSQMQSSEVRTAVRALDAAFSHLRRCAETPGLASLSVGRNSLAQEAGAPLGAAVSLSISIRHLGLHGIVQPPPPAPVAGTGAAAAAAAAAAAQGGPLAAAAAAARDARALLRLLYPTALVPPLPNPFAFRQAHAISAVSANWVQASMGPTLSRRPTFGDSRRETGIDAAAAAAATALETRIAAAAASDAGAAGVQSAFLPGLRSLDLTDAGIGAHNAAHLAEFVRHMPYLEQVVLDFNSLSSSSGGSSNGGTSDGSVSAAAAAAAAAASGSPAPDGTSALFADLAALPSLSYVSLNYACDAGAMFAVADHLLGLALLPPSPSAASSVMSNGPPACPNLRVLSLVGCPLDMTVARRLARALLHNTSLAVLRLGGGDPPEGVGPVGSRALGEALTSHRGLVELSLSGVGLTDNAARMLADALPQLPLLCKLDLSYNSLTSYGLEPLASALLARNRNALGAAAENRLNMQVYGNRISEELETRIQSLSVPTSMTHAVDRMPSVKRYGAPPPSRGEMGNGGSGFAGPSSPYATSGYGVGSRGSAPSSARSGGACNGLPAPPSLVPSPVLVRAPVPRPSPPQPSPPKGPRCASSPPRGASTSASAAAPSHPGLAAAAAAAAAAPPDPSRPLGSGKPTLLTAIPPPPPARRGSAPSDEGAGSAYGAATDSLDIPLRLNFTSTSKLTKIYGVAASASPPVSPSGGGGGHMADAPRRGSPGRPVSSPAPALKALPMALSQMRAIVPGAPYAAALVNAGNNPLLNGNRNRPTAGSTCTSAGAGAGGVGSGSDWYSGTGGAASLSTVRKSYPAADASGSGSGSSEAGNGGNDSAAVENGGGSGGGKGGKPKLSGASDHLMLRTKCHTPDWVNRMQEDYYKKVTAPRPPQQPPPPPGPPSEHLFRKLLCHDSEWQRSRQMEQMMRECAPEPKPQPVPGAPVSTHMVSSVAMIQRGPGGGSGGGDGASTGPRSGGGGARLSPPSSAQTPWEGKPAAAVSPEQNGVSSEPQHPHQPEHPVKPEASRPPDAADVRSPRGSTAATGGEAAEGGAAAEGGGEQLPAQPAPAPPGPPIRTAGASGNLGSEESMEVLAVRNTGRKKAAIEVLRIKKGSGAAGASGDGGDGGDGDEDENGDGDDDGDGAQEEASRAYGVGDGDGDGASVSGGRGGGVRADGEEAAEDERADGGALVQRSSEAADQEKEGWAREDEEAGDVAPGASDRDGGEQEYDGAGGAPLPLLRRAAFTQRQRQMGEC</sequence>
<protein>
    <submittedName>
        <fullName evidence="6">Uncharacterized protein</fullName>
    </submittedName>
</protein>
<gene>
    <name evidence="6" type="ORF">VOLCADRAFT_97411</name>
</gene>
<feature type="compositionally biased region" description="Basic and acidic residues" evidence="5">
    <location>
        <begin position="42"/>
        <end position="53"/>
    </location>
</feature>
<keyword evidence="4" id="KW-0677">Repeat</keyword>
<dbReference type="PANTHER" id="PTHR24113">
    <property type="entry name" value="RAN GTPASE-ACTIVATING PROTEIN 1"/>
    <property type="match status" value="1"/>
</dbReference>
<dbReference type="SMART" id="SM00368">
    <property type="entry name" value="LRR_RI"/>
    <property type="match status" value="11"/>
</dbReference>
<dbReference type="GO" id="GO:0005096">
    <property type="term" value="F:GTPase activator activity"/>
    <property type="evidence" value="ECO:0007669"/>
    <property type="project" value="UniProtKB-KW"/>
</dbReference>
<dbReference type="OrthoDB" id="549683at2759"/>
<feature type="compositionally biased region" description="Gly residues" evidence="5">
    <location>
        <begin position="1898"/>
        <end position="1920"/>
    </location>
</feature>
<feature type="region of interest" description="Disordered" evidence="5">
    <location>
        <begin position="1642"/>
        <end position="1675"/>
    </location>
</feature>
<dbReference type="SUPFAM" id="SSF52047">
    <property type="entry name" value="RNI-like"/>
    <property type="match status" value="2"/>
</dbReference>
<feature type="compositionally biased region" description="Gly residues" evidence="5">
    <location>
        <begin position="1782"/>
        <end position="1791"/>
    </location>
</feature>
<feature type="compositionally biased region" description="Gly residues" evidence="5">
    <location>
        <begin position="2104"/>
        <end position="2113"/>
    </location>
</feature>
<dbReference type="EMBL" id="GL378381">
    <property type="protein sequence ID" value="EFJ42528.1"/>
    <property type="molecule type" value="Genomic_DNA"/>
</dbReference>
<feature type="compositionally biased region" description="Gly residues" evidence="5">
    <location>
        <begin position="2055"/>
        <end position="2064"/>
    </location>
</feature>
<dbReference type="GeneID" id="9619412"/>
<feature type="compositionally biased region" description="Basic and acidic residues" evidence="5">
    <location>
        <begin position="1"/>
        <end position="23"/>
    </location>
</feature>
<feature type="region of interest" description="Disordered" evidence="5">
    <location>
        <begin position="1450"/>
        <end position="1621"/>
    </location>
</feature>
<feature type="compositionally biased region" description="Low complexity" evidence="5">
    <location>
        <begin position="1541"/>
        <end position="1572"/>
    </location>
</feature>
<keyword evidence="3" id="KW-0433">Leucine-rich repeat</keyword>
<feature type="region of interest" description="Disordered" evidence="5">
    <location>
        <begin position="1862"/>
        <end position="2032"/>
    </location>
</feature>
<feature type="compositionally biased region" description="Low complexity" evidence="5">
    <location>
        <begin position="1981"/>
        <end position="1993"/>
    </location>
</feature>
<proteinExistence type="predicted"/>
<dbReference type="InParanoid" id="D8UCP5"/>
<feature type="compositionally biased region" description="Polar residues" evidence="5">
    <location>
        <begin position="2186"/>
        <end position="2195"/>
    </location>
</feature>